<sequence length="258" mass="28911">MTSVASRTVLNLKNQYVPRVTTAQRDLSHSEDRRAHLRLSKSKELTICRALLGLLVRYIIRREFCTVESHLIACRLDLAYLSRDWAQPTSYKSSPLQALINVNALYLGQIGSYIESETINIIVVFFRPYVSEVSVKVNASLLLSAFFLFCLFVLLGVGTDGELTKRKKKFLLGGSARAHGYLPFKSVLLILFSPFFYLCPRTFTFFKSASSLLTLLKKVSSSLVNQKQRGKVALLSFCFLGLGLSDLYLSSGDVNNPC</sequence>
<reference evidence="2" key="2">
    <citation type="submission" date="2022-01" db="EMBL/GenBank/DDBJ databases">
        <authorList>
            <person name="Yamashiro T."/>
            <person name="Shiraishi A."/>
            <person name="Satake H."/>
            <person name="Nakayama K."/>
        </authorList>
    </citation>
    <scope>NUCLEOTIDE SEQUENCE</scope>
</reference>
<comment type="caution">
    <text evidence="2">The sequence shown here is derived from an EMBL/GenBank/DDBJ whole genome shotgun (WGS) entry which is preliminary data.</text>
</comment>
<dbReference type="EMBL" id="BQNB010013460">
    <property type="protein sequence ID" value="GJT16250.1"/>
    <property type="molecule type" value="Genomic_DNA"/>
</dbReference>
<proteinExistence type="predicted"/>
<keyword evidence="3" id="KW-1185">Reference proteome</keyword>
<feature type="transmembrane region" description="Helical" evidence="1">
    <location>
        <begin position="232"/>
        <end position="249"/>
    </location>
</feature>
<dbReference type="Proteomes" id="UP001151760">
    <property type="component" value="Unassembled WGS sequence"/>
</dbReference>
<evidence type="ECO:0000256" key="1">
    <source>
        <dbReference type="SAM" id="Phobius"/>
    </source>
</evidence>
<feature type="transmembrane region" description="Helical" evidence="1">
    <location>
        <begin position="137"/>
        <end position="157"/>
    </location>
</feature>
<keyword evidence="1" id="KW-1133">Transmembrane helix</keyword>
<evidence type="ECO:0000313" key="3">
    <source>
        <dbReference type="Proteomes" id="UP001151760"/>
    </source>
</evidence>
<name>A0ABQ5BN85_9ASTR</name>
<keyword evidence="1" id="KW-0812">Transmembrane</keyword>
<evidence type="ECO:0000313" key="2">
    <source>
        <dbReference type="EMBL" id="GJT16250.1"/>
    </source>
</evidence>
<organism evidence="2 3">
    <name type="scientific">Tanacetum coccineum</name>
    <dbReference type="NCBI Taxonomy" id="301880"/>
    <lineage>
        <taxon>Eukaryota</taxon>
        <taxon>Viridiplantae</taxon>
        <taxon>Streptophyta</taxon>
        <taxon>Embryophyta</taxon>
        <taxon>Tracheophyta</taxon>
        <taxon>Spermatophyta</taxon>
        <taxon>Magnoliopsida</taxon>
        <taxon>eudicotyledons</taxon>
        <taxon>Gunneridae</taxon>
        <taxon>Pentapetalae</taxon>
        <taxon>asterids</taxon>
        <taxon>campanulids</taxon>
        <taxon>Asterales</taxon>
        <taxon>Asteraceae</taxon>
        <taxon>Asteroideae</taxon>
        <taxon>Anthemideae</taxon>
        <taxon>Anthemidinae</taxon>
        <taxon>Tanacetum</taxon>
    </lineage>
</organism>
<gene>
    <name evidence="2" type="ORF">Tco_0874956</name>
</gene>
<feature type="transmembrane region" description="Helical" evidence="1">
    <location>
        <begin position="178"/>
        <end position="197"/>
    </location>
</feature>
<accession>A0ABQ5BN85</accession>
<keyword evidence="1" id="KW-0472">Membrane</keyword>
<reference evidence="2" key="1">
    <citation type="journal article" date="2022" name="Int. J. Mol. Sci.">
        <title>Draft Genome of Tanacetum Coccineum: Genomic Comparison of Closely Related Tanacetum-Family Plants.</title>
        <authorList>
            <person name="Yamashiro T."/>
            <person name="Shiraishi A."/>
            <person name="Nakayama K."/>
            <person name="Satake H."/>
        </authorList>
    </citation>
    <scope>NUCLEOTIDE SEQUENCE</scope>
</reference>
<protein>
    <submittedName>
        <fullName evidence="2">Uncharacterized protein</fullName>
    </submittedName>
</protein>